<dbReference type="PROSITE" id="PS51257">
    <property type="entry name" value="PROKAR_LIPOPROTEIN"/>
    <property type="match status" value="1"/>
</dbReference>
<proteinExistence type="predicted"/>
<protein>
    <recommendedName>
        <fullName evidence="1">DUF8130 domain-containing protein</fullName>
    </recommendedName>
</protein>
<reference evidence="2 3" key="2">
    <citation type="submission" date="2019-04" db="EMBL/GenBank/DDBJ databases">
        <authorList>
            <person name="Yang S."/>
            <person name="Wei W."/>
        </authorList>
    </citation>
    <scope>NUCLEOTIDE SEQUENCE [LARGE SCALE GENOMIC DNA]</scope>
    <source>
        <strain evidence="3">ZP60</strain>
    </source>
</reference>
<gene>
    <name evidence="2" type="ORF">E5139_01980</name>
</gene>
<dbReference type="GeneID" id="42177667"/>
<sequence length="190" mass="20483">MNRRRYLGLATAAMSGLAGCLADTEYTVSAVAVDDIAAPLALDVTPVDRNVTVDSPGTLALTLRNTGEKPIEIRTTGVWPFGMLGLSPPGERGPDAILLLSDQYEETDRVEVTTNSAHLDNTPLTNTLEGGESVGAQYEIHGQRVVDTGTYTLRGHFDAVPLSYREPDADGWTQYHLDVTVDLSKRSLLP</sequence>
<reference evidence="2 3" key="1">
    <citation type="submission" date="2019-04" db="EMBL/GenBank/DDBJ databases">
        <title>Complete genome sequence of Arthrobacter sp. ZXY-2 associated with effective atrazine degradation and salt adaptation.</title>
        <authorList>
            <person name="Zhao X."/>
        </authorList>
    </citation>
    <scope>NUCLEOTIDE SEQUENCE [LARGE SCALE GENOMIC DNA]</scope>
    <source>
        <strain evidence="3">ZP60</strain>
    </source>
</reference>
<name>A0A4D6K9L7_9EURY</name>
<evidence type="ECO:0000259" key="1">
    <source>
        <dbReference type="Pfam" id="PF26451"/>
    </source>
</evidence>
<organism evidence="2 3">
    <name type="scientific">Halomicrobium mukohataei</name>
    <dbReference type="NCBI Taxonomy" id="57705"/>
    <lineage>
        <taxon>Archaea</taxon>
        <taxon>Methanobacteriati</taxon>
        <taxon>Methanobacteriota</taxon>
        <taxon>Stenosarchaea group</taxon>
        <taxon>Halobacteria</taxon>
        <taxon>Halobacteriales</taxon>
        <taxon>Haloarculaceae</taxon>
        <taxon>Halomicrobium</taxon>
    </lineage>
</organism>
<dbReference type="AlphaFoldDB" id="A0A4D6K9L7"/>
<dbReference type="KEGG" id="halz:E5139_01980"/>
<evidence type="ECO:0000313" key="2">
    <source>
        <dbReference type="EMBL" id="QCD64464.1"/>
    </source>
</evidence>
<dbReference type="RefSeq" id="WP_015763886.1">
    <property type="nucleotide sequence ID" value="NZ_CP039375.1"/>
</dbReference>
<dbReference type="EMBL" id="CP039375">
    <property type="protein sequence ID" value="QCD64464.1"/>
    <property type="molecule type" value="Genomic_DNA"/>
</dbReference>
<evidence type="ECO:0000313" key="3">
    <source>
        <dbReference type="Proteomes" id="UP000297053"/>
    </source>
</evidence>
<dbReference type="Pfam" id="PF26451">
    <property type="entry name" value="DUF8130"/>
    <property type="match status" value="1"/>
</dbReference>
<dbReference type="Proteomes" id="UP000297053">
    <property type="component" value="Chromosome"/>
</dbReference>
<dbReference type="InterPro" id="IPR058443">
    <property type="entry name" value="DUF8130"/>
</dbReference>
<dbReference type="OMA" id="WVAYHPS"/>
<accession>A0A4D6K9L7</accession>
<feature type="domain" description="DUF8130" evidence="1">
    <location>
        <begin position="1"/>
        <end position="188"/>
    </location>
</feature>